<dbReference type="InterPro" id="IPR001164">
    <property type="entry name" value="ArfGAP_dom"/>
</dbReference>
<organism evidence="7 8">
    <name type="scientific">Iris pallida</name>
    <name type="common">Sweet iris</name>
    <dbReference type="NCBI Taxonomy" id="29817"/>
    <lineage>
        <taxon>Eukaryota</taxon>
        <taxon>Viridiplantae</taxon>
        <taxon>Streptophyta</taxon>
        <taxon>Embryophyta</taxon>
        <taxon>Tracheophyta</taxon>
        <taxon>Spermatophyta</taxon>
        <taxon>Magnoliopsida</taxon>
        <taxon>Liliopsida</taxon>
        <taxon>Asparagales</taxon>
        <taxon>Iridaceae</taxon>
        <taxon>Iridoideae</taxon>
        <taxon>Irideae</taxon>
        <taxon>Iris</taxon>
    </lineage>
</organism>
<dbReference type="GO" id="GO:0005096">
    <property type="term" value="F:GTPase activator activity"/>
    <property type="evidence" value="ECO:0007669"/>
    <property type="project" value="InterPro"/>
</dbReference>
<name>A0AAX6E3L5_IRIPA</name>
<comment type="caution">
    <text evidence="7">The sequence shown here is derived from an EMBL/GenBank/DDBJ whole genome shotgun (WGS) entry which is preliminary data.</text>
</comment>
<reference evidence="7" key="1">
    <citation type="journal article" date="2023" name="GigaByte">
        <title>Genome assembly of the bearded iris, Iris pallida Lam.</title>
        <authorList>
            <person name="Bruccoleri R.E."/>
            <person name="Oakeley E.J."/>
            <person name="Faust A.M.E."/>
            <person name="Altorfer M."/>
            <person name="Dessus-Babus S."/>
            <person name="Burckhardt D."/>
            <person name="Oertli M."/>
            <person name="Naumann U."/>
            <person name="Petersen F."/>
            <person name="Wong J."/>
        </authorList>
    </citation>
    <scope>NUCLEOTIDE SEQUENCE</scope>
    <source>
        <strain evidence="7">GSM-AAB239-AS_SAM_17_03QT</strain>
    </source>
</reference>
<feature type="region of interest" description="Disordered" evidence="5">
    <location>
        <begin position="204"/>
        <end position="251"/>
    </location>
</feature>
<dbReference type="InterPro" id="IPR044820">
    <property type="entry name" value="AGD14-like"/>
</dbReference>
<keyword evidence="1" id="KW-0479">Metal-binding</keyword>
<dbReference type="InterPro" id="IPR038508">
    <property type="entry name" value="ArfGAP_dom_sf"/>
</dbReference>
<dbReference type="FunFam" id="1.10.220.150:FF:000005">
    <property type="entry name" value="Arf-GAP domain and FG repeat-containing protein 1"/>
    <property type="match status" value="1"/>
</dbReference>
<dbReference type="CDD" id="cd08838">
    <property type="entry name" value="ArfGap_AGFG"/>
    <property type="match status" value="1"/>
</dbReference>
<evidence type="ECO:0000256" key="2">
    <source>
        <dbReference type="ARBA" id="ARBA00022771"/>
    </source>
</evidence>
<gene>
    <name evidence="7" type="ORF">M6B38_209760</name>
</gene>
<evidence type="ECO:0000256" key="1">
    <source>
        <dbReference type="ARBA" id="ARBA00022723"/>
    </source>
</evidence>
<evidence type="ECO:0000313" key="8">
    <source>
        <dbReference type="Proteomes" id="UP001140949"/>
    </source>
</evidence>
<dbReference type="PROSITE" id="PS50115">
    <property type="entry name" value="ARFGAP"/>
    <property type="match status" value="1"/>
</dbReference>
<dbReference type="PANTHER" id="PTHR46085:SF4">
    <property type="entry name" value="ADP-RIBOSYLATION FACTOR GTPASE-ACTIVATING PROTEIN AGD14-RELATED"/>
    <property type="match status" value="1"/>
</dbReference>
<dbReference type="InterPro" id="IPR037278">
    <property type="entry name" value="ARFGAP/RecO"/>
</dbReference>
<sequence>MSSRKEEERNEKIIRGLLKLPPNRRCINCNSLGPQYVCTNFWTFICIACSGIHREFTHRVKSVSMAKFTTQEVEALQKGGNQRAREQFLKDWDTERLRLPDNSNPDKIREFIKSVYVDKKYAGGRSSDKPPRDTQSLKGHGEDHRRASSYHSFSQSPPYDHQYEERRNGKQAGMLTRKPGSDRGHYYEGKVSSFMYSPGQGEQMYEDSFANEGSNPRMSDFSVSSTVDLSKSGVQSPSTNDPQYSSPPPQVRDIFIEDTLPQKLNTSSDSLVKGDIDKIPHTHRTASSGSFGSFDSNSMSLKTGNSGSLIDAVLEPEHTAGVQQAEPPYFPSLSQTSSAHVTHQDLFGPSFVQLPRSNFASSIDLFSDSSQLSPLTNLSEQKTQVTPSENEGWATFDFPHHVGPSFEASKGLPSIMPPSEGTLAGKTDIFSSTHNNSGWLPVQTSTNHDQSLLMGDQWHVGSNEVKDFEESRNAQSWNAFDDSTGSIPQTSCEMLPQNKSQVPLHHSPISNYPHINLNAPEVPFKDGLLSLAMDDGALNFTVVPGTAGPSWPPSLVPPVGGTNIERKSMNPFDLPNDLDPEVNSLFMDVSSLQDALPDKQLLDTFLPGLPGPWFPQNSITSFVPPVPQGGLAYIGGQVPSSQLLNILTKDPVTPLGGNPFA</sequence>
<feature type="domain" description="Arf-GAP" evidence="6">
    <location>
        <begin position="11"/>
        <end position="129"/>
    </location>
</feature>
<feature type="compositionally biased region" description="Polar residues" evidence="5">
    <location>
        <begin position="211"/>
        <end position="244"/>
    </location>
</feature>
<accession>A0AAX6E3L5</accession>
<evidence type="ECO:0000313" key="7">
    <source>
        <dbReference type="EMBL" id="KAJ6798543.1"/>
    </source>
</evidence>
<reference evidence="7" key="2">
    <citation type="submission" date="2023-04" db="EMBL/GenBank/DDBJ databases">
        <authorList>
            <person name="Bruccoleri R.E."/>
            <person name="Oakeley E.J."/>
            <person name="Faust A.-M."/>
            <person name="Dessus-Babus S."/>
            <person name="Altorfer M."/>
            <person name="Burckhardt D."/>
            <person name="Oertli M."/>
            <person name="Naumann U."/>
            <person name="Petersen F."/>
            <person name="Wong J."/>
        </authorList>
    </citation>
    <scope>NUCLEOTIDE SEQUENCE</scope>
    <source>
        <strain evidence="7">GSM-AAB239-AS_SAM_17_03QT</strain>
        <tissue evidence="7">Leaf</tissue>
    </source>
</reference>
<dbReference type="SMART" id="SM00105">
    <property type="entry name" value="ArfGap"/>
    <property type="match status" value="1"/>
</dbReference>
<dbReference type="GO" id="GO:0008270">
    <property type="term" value="F:zinc ion binding"/>
    <property type="evidence" value="ECO:0007669"/>
    <property type="project" value="UniProtKB-KW"/>
</dbReference>
<evidence type="ECO:0000256" key="3">
    <source>
        <dbReference type="ARBA" id="ARBA00022833"/>
    </source>
</evidence>
<dbReference type="Gene3D" id="1.10.220.150">
    <property type="entry name" value="Arf GTPase activating protein"/>
    <property type="match status" value="1"/>
</dbReference>
<dbReference type="PRINTS" id="PR00405">
    <property type="entry name" value="REVINTRACTNG"/>
</dbReference>
<evidence type="ECO:0000259" key="6">
    <source>
        <dbReference type="PROSITE" id="PS50115"/>
    </source>
</evidence>
<dbReference type="PANTHER" id="PTHR46085">
    <property type="entry name" value="ARFGAP/RECO-RELATED"/>
    <property type="match status" value="1"/>
</dbReference>
<dbReference type="AlphaFoldDB" id="A0AAX6E3L5"/>
<dbReference type="SUPFAM" id="SSF57863">
    <property type="entry name" value="ArfGap/RecO-like zinc finger"/>
    <property type="match status" value="1"/>
</dbReference>
<protein>
    <submittedName>
        <fullName evidence="7">ADP-ribosylation factor GTPase-activating protein AGD14 isoform X2</fullName>
    </submittedName>
</protein>
<dbReference type="Proteomes" id="UP001140949">
    <property type="component" value="Unassembled WGS sequence"/>
</dbReference>
<dbReference type="EMBL" id="JANAVB010040218">
    <property type="protein sequence ID" value="KAJ6798543.1"/>
    <property type="molecule type" value="Genomic_DNA"/>
</dbReference>
<dbReference type="Pfam" id="PF01412">
    <property type="entry name" value="ArfGap"/>
    <property type="match status" value="1"/>
</dbReference>
<proteinExistence type="predicted"/>
<keyword evidence="3" id="KW-0862">Zinc</keyword>
<feature type="compositionally biased region" description="Basic and acidic residues" evidence="5">
    <location>
        <begin position="122"/>
        <end position="132"/>
    </location>
</feature>
<evidence type="ECO:0000256" key="5">
    <source>
        <dbReference type="SAM" id="MobiDB-lite"/>
    </source>
</evidence>
<evidence type="ECO:0000256" key="4">
    <source>
        <dbReference type="PROSITE-ProRule" id="PRU00288"/>
    </source>
</evidence>
<keyword evidence="2 4" id="KW-0863">Zinc-finger</keyword>
<keyword evidence="8" id="KW-1185">Reference proteome</keyword>
<feature type="region of interest" description="Disordered" evidence="5">
    <location>
        <begin position="122"/>
        <end position="186"/>
    </location>
</feature>